<sequence length="82" mass="9386">MGSKKRTSKPSKGSNDAAVEALTIQLDRAHTELETLRPRAALADRLEAEKPLLLGQLEELKADRDAWRRLSERRGFWGLFRR</sequence>
<gene>
    <name evidence="1" type="ORF">FM111_09720</name>
</gene>
<organism evidence="1 2">
    <name type="scientific">Brevundimonas diminuta 3F5N</name>
    <dbReference type="NCBI Taxonomy" id="1255603"/>
    <lineage>
        <taxon>Bacteria</taxon>
        <taxon>Pseudomonadati</taxon>
        <taxon>Pseudomonadota</taxon>
        <taxon>Alphaproteobacteria</taxon>
        <taxon>Caulobacterales</taxon>
        <taxon>Caulobacteraceae</taxon>
        <taxon>Brevundimonas</taxon>
    </lineage>
</organism>
<evidence type="ECO:0000313" key="2">
    <source>
        <dbReference type="Proteomes" id="UP000195766"/>
    </source>
</evidence>
<protein>
    <submittedName>
        <fullName evidence="1">Uncharacterized protein</fullName>
    </submittedName>
</protein>
<dbReference type="AlphaFoldDB" id="A0A1R4G6D7"/>
<dbReference type="EMBL" id="FUIE01000050">
    <property type="protein sequence ID" value="SJM63635.1"/>
    <property type="molecule type" value="Genomic_DNA"/>
</dbReference>
<proteinExistence type="predicted"/>
<name>A0A1R4G6D7_BREDI</name>
<dbReference type="Proteomes" id="UP000195766">
    <property type="component" value="Unassembled WGS sequence"/>
</dbReference>
<accession>A0A1R4G6D7</accession>
<evidence type="ECO:0000313" key="1">
    <source>
        <dbReference type="EMBL" id="SJM63635.1"/>
    </source>
</evidence>
<reference evidence="1 2" key="1">
    <citation type="submission" date="2017-02" db="EMBL/GenBank/DDBJ databases">
        <authorList>
            <person name="Peterson S.W."/>
        </authorList>
    </citation>
    <scope>NUCLEOTIDE SEQUENCE [LARGE SCALE GENOMIC DNA]</scope>
    <source>
        <strain evidence="1 2">3F5N</strain>
    </source>
</reference>